<protein>
    <submittedName>
        <fullName evidence="2">AAA family ATPase</fullName>
    </submittedName>
</protein>
<dbReference type="SMART" id="SM00382">
    <property type="entry name" value="AAA"/>
    <property type="match status" value="1"/>
</dbReference>
<dbReference type="InterPro" id="IPR008868">
    <property type="entry name" value="TniB"/>
</dbReference>
<reference evidence="2 3" key="1">
    <citation type="submission" date="2019-11" db="EMBL/GenBank/DDBJ databases">
        <title>Draft genome sequence of Paludibacterium sp. dN18-1.</title>
        <authorList>
            <person name="Im W.-T."/>
        </authorList>
    </citation>
    <scope>NUCLEOTIDE SEQUENCE [LARGE SCALE GENOMIC DNA]</scope>
    <source>
        <strain evidence="3">dN 18-1</strain>
    </source>
</reference>
<proteinExistence type="predicted"/>
<accession>A0A844GBP6</accession>
<evidence type="ECO:0000313" key="3">
    <source>
        <dbReference type="Proteomes" id="UP000446658"/>
    </source>
</evidence>
<dbReference type="SUPFAM" id="SSF52540">
    <property type="entry name" value="P-loop containing nucleoside triphosphate hydrolases"/>
    <property type="match status" value="1"/>
</dbReference>
<dbReference type="InterPro" id="IPR027417">
    <property type="entry name" value="P-loop_NTPase"/>
</dbReference>
<dbReference type="InterPro" id="IPR025662">
    <property type="entry name" value="Sigma_54_int_dom_ATP-bd_1"/>
</dbReference>
<organism evidence="2 3">
    <name type="scientific">Paludibacterium denitrificans</name>
    <dbReference type="NCBI Taxonomy" id="2675226"/>
    <lineage>
        <taxon>Bacteria</taxon>
        <taxon>Pseudomonadati</taxon>
        <taxon>Pseudomonadota</taxon>
        <taxon>Betaproteobacteria</taxon>
        <taxon>Neisseriales</taxon>
        <taxon>Chromobacteriaceae</taxon>
        <taxon>Paludibacterium</taxon>
    </lineage>
</organism>
<dbReference type="PROSITE" id="PS00675">
    <property type="entry name" value="SIGMA54_INTERACT_1"/>
    <property type="match status" value="1"/>
</dbReference>
<sequence>MNLREVAAQLQRFDEDYIPFPPFVAALDAIESHLTLFRESGLVQNLLVLGESGTGKSSLCRWLTNKYPKVIATDRDILPVLFVSIPPGGTVPNLAESILAALGDPDPSQGKNSVKTARIVKLCAQCKVELLLLDEAQHLHDRGQAGTHYYVADWLKSLLDALQIPAVFLGLPRLETLLQVNEQLRRRFTQRLHLSLGQGEAADIHHESLQLFVSLGACLSIPLTPAPFSWDELGMRIFFASDGRVAYVKKLLAGAYRQALENQLPVIDPPLLAQIFRRDVWVQGVGALNPFEQDFEFRRLDRGFEPFERGTHYTSGKRGREAP</sequence>
<dbReference type="Pfam" id="PF05621">
    <property type="entry name" value="TniB"/>
    <property type="match status" value="1"/>
</dbReference>
<comment type="caution">
    <text evidence="2">The sequence shown here is derived from an EMBL/GenBank/DDBJ whole genome shotgun (WGS) entry which is preliminary data.</text>
</comment>
<evidence type="ECO:0000313" key="2">
    <source>
        <dbReference type="EMBL" id="MTD33059.1"/>
    </source>
</evidence>
<feature type="domain" description="AAA+ ATPase" evidence="1">
    <location>
        <begin position="42"/>
        <end position="251"/>
    </location>
</feature>
<dbReference type="InterPro" id="IPR052026">
    <property type="entry name" value="ExeA_AAA_ATPase_DNA-bind"/>
</dbReference>
<dbReference type="PANTHER" id="PTHR35894">
    <property type="entry name" value="GENERAL SECRETION PATHWAY PROTEIN A-RELATED"/>
    <property type="match status" value="1"/>
</dbReference>
<name>A0A844GBP6_9NEIS</name>
<dbReference type="PANTHER" id="PTHR35894:SF1">
    <property type="entry name" value="PHOSPHORIBULOKINASE _ URIDINE KINASE FAMILY"/>
    <property type="match status" value="1"/>
</dbReference>
<dbReference type="EMBL" id="WLYX01000001">
    <property type="protein sequence ID" value="MTD33059.1"/>
    <property type="molecule type" value="Genomic_DNA"/>
</dbReference>
<dbReference type="InterPro" id="IPR003593">
    <property type="entry name" value="AAA+_ATPase"/>
</dbReference>
<gene>
    <name evidence="2" type="ORF">GKE73_07365</name>
</gene>
<dbReference type="Gene3D" id="3.40.50.300">
    <property type="entry name" value="P-loop containing nucleotide triphosphate hydrolases"/>
    <property type="match status" value="1"/>
</dbReference>
<dbReference type="Proteomes" id="UP000446658">
    <property type="component" value="Unassembled WGS sequence"/>
</dbReference>
<dbReference type="AlphaFoldDB" id="A0A844GBP6"/>
<keyword evidence="3" id="KW-1185">Reference proteome</keyword>
<evidence type="ECO:0000259" key="1">
    <source>
        <dbReference type="SMART" id="SM00382"/>
    </source>
</evidence>